<dbReference type="InterPro" id="IPR036412">
    <property type="entry name" value="HAD-like_sf"/>
</dbReference>
<dbReference type="GO" id="GO:0005507">
    <property type="term" value="F:copper ion binding"/>
    <property type="evidence" value="ECO:0007669"/>
    <property type="project" value="TreeGrafter"/>
</dbReference>
<accession>A0A160VF23</accession>
<feature type="transmembrane region" description="Helical" evidence="2">
    <location>
        <begin position="12"/>
        <end position="34"/>
    </location>
</feature>
<organism evidence="3">
    <name type="scientific">hydrothermal vent metagenome</name>
    <dbReference type="NCBI Taxonomy" id="652676"/>
    <lineage>
        <taxon>unclassified sequences</taxon>
        <taxon>metagenomes</taxon>
        <taxon>ecological metagenomes</taxon>
    </lineage>
</organism>
<dbReference type="SUPFAM" id="SSF56784">
    <property type="entry name" value="HAD-like"/>
    <property type="match status" value="1"/>
</dbReference>
<dbReference type="GO" id="GO:0055070">
    <property type="term" value="P:copper ion homeostasis"/>
    <property type="evidence" value="ECO:0007669"/>
    <property type="project" value="TreeGrafter"/>
</dbReference>
<proteinExistence type="predicted"/>
<gene>
    <name evidence="3" type="ORF">MGWOODY_Mmi1209</name>
</gene>
<sequence length="58" mass="6415">MSTFKKIRQNLFWAFIYNLVAIPLAICGILHPVIAEIAMALSSITVIGNANRLRLSSL</sequence>
<keyword evidence="1" id="KW-1278">Translocase</keyword>
<keyword evidence="2" id="KW-0812">Transmembrane</keyword>
<dbReference type="EMBL" id="FAXC01000180">
    <property type="protein sequence ID" value="CUV09103.1"/>
    <property type="molecule type" value="Genomic_DNA"/>
</dbReference>
<keyword evidence="2" id="KW-0472">Membrane</keyword>
<evidence type="ECO:0000313" key="3">
    <source>
        <dbReference type="EMBL" id="CUV09103.1"/>
    </source>
</evidence>
<dbReference type="GO" id="GO:0016787">
    <property type="term" value="F:hydrolase activity"/>
    <property type="evidence" value="ECO:0007669"/>
    <property type="project" value="UniProtKB-KW"/>
</dbReference>
<dbReference type="PANTHER" id="PTHR43520:SF8">
    <property type="entry name" value="P-TYPE CU(+) TRANSPORTER"/>
    <property type="match status" value="1"/>
</dbReference>
<dbReference type="GO" id="GO:0043682">
    <property type="term" value="F:P-type divalent copper transporter activity"/>
    <property type="evidence" value="ECO:0007669"/>
    <property type="project" value="TreeGrafter"/>
</dbReference>
<dbReference type="AlphaFoldDB" id="A0A160VF23"/>
<dbReference type="PANTHER" id="PTHR43520">
    <property type="entry name" value="ATP7, ISOFORM B"/>
    <property type="match status" value="1"/>
</dbReference>
<dbReference type="GO" id="GO:0016020">
    <property type="term" value="C:membrane"/>
    <property type="evidence" value="ECO:0007669"/>
    <property type="project" value="TreeGrafter"/>
</dbReference>
<evidence type="ECO:0000256" key="2">
    <source>
        <dbReference type="SAM" id="Phobius"/>
    </source>
</evidence>
<dbReference type="EC" id="3.6.3.3" evidence="3"/>
<name>A0A160VF23_9ZZZZ</name>
<protein>
    <submittedName>
        <fullName evidence="3">Lead, cadmium, zinc and mercury transporting ATPase Copper-translocating P-type ATPase</fullName>
        <ecNumber evidence="3">3.6.3.3</ecNumber>
        <ecNumber evidence="3">3.6.3.4</ecNumber>
    </submittedName>
</protein>
<keyword evidence="3" id="KW-0378">Hydrolase</keyword>
<dbReference type="EC" id="3.6.3.4" evidence="3"/>
<evidence type="ECO:0000256" key="1">
    <source>
        <dbReference type="ARBA" id="ARBA00022967"/>
    </source>
</evidence>
<keyword evidence="2" id="KW-1133">Transmembrane helix</keyword>
<reference evidence="3" key="1">
    <citation type="submission" date="2015-10" db="EMBL/GenBank/DDBJ databases">
        <authorList>
            <person name="Gilbert D.G."/>
        </authorList>
    </citation>
    <scope>NUCLEOTIDE SEQUENCE</scope>
</reference>